<dbReference type="CTD" id="20238633"/>
<dbReference type="Proteomes" id="UP000030746">
    <property type="component" value="Unassembled WGS sequence"/>
</dbReference>
<protein>
    <submittedName>
        <fullName evidence="2">Uncharacterized protein</fullName>
    </submittedName>
</protein>
<dbReference type="AlphaFoldDB" id="V3ZSN1"/>
<feature type="region of interest" description="Disordered" evidence="1">
    <location>
        <begin position="1"/>
        <end position="81"/>
    </location>
</feature>
<evidence type="ECO:0000256" key="1">
    <source>
        <dbReference type="SAM" id="MobiDB-lite"/>
    </source>
</evidence>
<evidence type="ECO:0000313" key="3">
    <source>
        <dbReference type="Proteomes" id="UP000030746"/>
    </source>
</evidence>
<proteinExistence type="predicted"/>
<gene>
    <name evidence="2" type="ORF">LOTGIDRAFT_161143</name>
</gene>
<sequence>MGFTPGQSSGERRRNGDISRVASCLGDRQSHAARPGESLIEGSCMDARQREADCPDNRSTEGTRPDNISRQAARPGDISMNVRTDSKGVLMTWKNTSLSHMFISISLLAKLEENYQQNSNE</sequence>
<dbReference type="KEGG" id="lgi:LOTGIDRAFT_161143"/>
<organism evidence="2 3">
    <name type="scientific">Lottia gigantea</name>
    <name type="common">Giant owl limpet</name>
    <dbReference type="NCBI Taxonomy" id="225164"/>
    <lineage>
        <taxon>Eukaryota</taxon>
        <taxon>Metazoa</taxon>
        <taxon>Spiralia</taxon>
        <taxon>Lophotrochozoa</taxon>
        <taxon>Mollusca</taxon>
        <taxon>Gastropoda</taxon>
        <taxon>Patellogastropoda</taxon>
        <taxon>Lottioidea</taxon>
        <taxon>Lottiidae</taxon>
        <taxon>Lottia</taxon>
    </lineage>
</organism>
<reference evidence="2 3" key="1">
    <citation type="journal article" date="2013" name="Nature">
        <title>Insights into bilaterian evolution from three spiralian genomes.</title>
        <authorList>
            <person name="Simakov O."/>
            <person name="Marletaz F."/>
            <person name="Cho S.J."/>
            <person name="Edsinger-Gonzales E."/>
            <person name="Havlak P."/>
            <person name="Hellsten U."/>
            <person name="Kuo D.H."/>
            <person name="Larsson T."/>
            <person name="Lv J."/>
            <person name="Arendt D."/>
            <person name="Savage R."/>
            <person name="Osoegawa K."/>
            <person name="de Jong P."/>
            <person name="Grimwood J."/>
            <person name="Chapman J.A."/>
            <person name="Shapiro H."/>
            <person name="Aerts A."/>
            <person name="Otillar R.P."/>
            <person name="Terry A.Y."/>
            <person name="Boore J.L."/>
            <person name="Grigoriev I.V."/>
            <person name="Lindberg D.R."/>
            <person name="Seaver E.C."/>
            <person name="Weisblat D.A."/>
            <person name="Putnam N.H."/>
            <person name="Rokhsar D.S."/>
        </authorList>
    </citation>
    <scope>NUCLEOTIDE SEQUENCE [LARGE SCALE GENOMIC DNA]</scope>
</reference>
<evidence type="ECO:0000313" key="2">
    <source>
        <dbReference type="EMBL" id="ESO94453.1"/>
    </source>
</evidence>
<dbReference type="EMBL" id="KB201802">
    <property type="protein sequence ID" value="ESO94453.1"/>
    <property type="molecule type" value="Genomic_DNA"/>
</dbReference>
<dbReference type="HOGENOM" id="CLU_2040715_0_0_1"/>
<accession>V3ZSN1</accession>
<keyword evidence="3" id="KW-1185">Reference proteome</keyword>
<name>V3ZSN1_LOTGI</name>
<dbReference type="RefSeq" id="XP_009054738.1">
    <property type="nucleotide sequence ID" value="XM_009056490.1"/>
</dbReference>
<feature type="compositionally biased region" description="Basic and acidic residues" evidence="1">
    <location>
        <begin position="47"/>
        <end position="64"/>
    </location>
</feature>
<dbReference type="GeneID" id="20238633"/>